<dbReference type="Proteomes" id="UP000240978">
    <property type="component" value="Unassembled WGS sequence"/>
</dbReference>
<gene>
    <name evidence="2" type="ORF">CLV42_101186</name>
</gene>
<sequence>MRKYMLLVILLSACATIPKTSVKDTTILPIHSLTLLHKYIFPYNMLFNGTTVGGLSGIDYDSARKVYYLICDDRSEKQPARFYTVQVPESNYDRDSIRFTHVTYLRMPDGNVYPSAKTLAPDPEAMRYNPHTGHLVWSSEGERIISGQGNIINDPGIYDIDSSGRYLGSYPLPEQFHMRATENGPRRNGVFEGLGFTPDDRYMFVSLEEPRYEDGPRADLRDTTAYIRIIKYDLHTRQPIAQYAYKLSPIAHPSVPDSAFRVNGISDILVLSETQLLVMERSFSTGVKNNTIRVFKVDLQHATDIKAVNSLRETTRFTPAQKTLLLNFDTLDTFVDNVEGMTFGPVLSNGHRSLIFVVDNNFDRKEETQFYIFEVKQ</sequence>
<dbReference type="PANTHER" id="PTHR37957">
    <property type="entry name" value="BLR7070 PROTEIN"/>
    <property type="match status" value="1"/>
</dbReference>
<dbReference type="EMBL" id="PYGK01000001">
    <property type="protein sequence ID" value="PSL35427.1"/>
    <property type="molecule type" value="Genomic_DNA"/>
</dbReference>
<evidence type="ECO:0000313" key="3">
    <source>
        <dbReference type="Proteomes" id="UP000240978"/>
    </source>
</evidence>
<dbReference type="Pfam" id="PF13449">
    <property type="entry name" value="Phytase-like"/>
    <property type="match status" value="1"/>
</dbReference>
<reference evidence="2 3" key="1">
    <citation type="submission" date="2018-03" db="EMBL/GenBank/DDBJ databases">
        <title>Genomic Encyclopedia of Archaeal and Bacterial Type Strains, Phase II (KMG-II): from individual species to whole genera.</title>
        <authorList>
            <person name="Goeker M."/>
        </authorList>
    </citation>
    <scope>NUCLEOTIDE SEQUENCE [LARGE SCALE GENOMIC DNA]</scope>
    <source>
        <strain evidence="2 3">DSM 18107</strain>
    </source>
</reference>
<dbReference type="OrthoDB" id="9798539at2"/>
<dbReference type="RefSeq" id="WP_106600020.1">
    <property type="nucleotide sequence ID" value="NZ_PYGK01000001.1"/>
</dbReference>
<dbReference type="AlphaFoldDB" id="A0A2P8GN75"/>
<name>A0A2P8GN75_9BACT</name>
<accession>A0A2P8GN75</accession>
<organism evidence="2 3">
    <name type="scientific">Chitinophaga ginsengisoli</name>
    <dbReference type="NCBI Taxonomy" id="363837"/>
    <lineage>
        <taxon>Bacteria</taxon>
        <taxon>Pseudomonadati</taxon>
        <taxon>Bacteroidota</taxon>
        <taxon>Chitinophagia</taxon>
        <taxon>Chitinophagales</taxon>
        <taxon>Chitinophagaceae</taxon>
        <taxon>Chitinophaga</taxon>
    </lineage>
</organism>
<proteinExistence type="predicted"/>
<dbReference type="InterPro" id="IPR027372">
    <property type="entry name" value="Phytase-like_dom"/>
</dbReference>
<evidence type="ECO:0000313" key="2">
    <source>
        <dbReference type="EMBL" id="PSL35427.1"/>
    </source>
</evidence>
<evidence type="ECO:0000259" key="1">
    <source>
        <dbReference type="Pfam" id="PF13449"/>
    </source>
</evidence>
<comment type="caution">
    <text evidence="2">The sequence shown here is derived from an EMBL/GenBank/DDBJ whole genome shotgun (WGS) entry which is preliminary data.</text>
</comment>
<dbReference type="SUPFAM" id="SSF75011">
    <property type="entry name" value="3-carboxy-cis,cis-mucoante lactonizing enzyme"/>
    <property type="match status" value="1"/>
</dbReference>
<dbReference type="PANTHER" id="PTHR37957:SF1">
    <property type="entry name" value="PHYTASE-LIKE DOMAIN-CONTAINING PROTEIN"/>
    <property type="match status" value="1"/>
</dbReference>
<keyword evidence="3" id="KW-1185">Reference proteome</keyword>
<feature type="domain" description="Phytase-like" evidence="1">
    <location>
        <begin position="50"/>
        <end position="362"/>
    </location>
</feature>
<protein>
    <recommendedName>
        <fullName evidence="1">Phytase-like domain-containing protein</fullName>
    </recommendedName>
</protein>